<protein>
    <submittedName>
        <fullName evidence="1">Uncharacterized protein</fullName>
    </submittedName>
</protein>
<dbReference type="EMBL" id="BLXT01006566">
    <property type="protein sequence ID" value="GFO32165.1"/>
    <property type="molecule type" value="Genomic_DNA"/>
</dbReference>
<dbReference type="AlphaFoldDB" id="A0AAV4CJY7"/>
<proteinExistence type="predicted"/>
<sequence length="167" mass="19372">MRRYVDMDVLKYLKFWHDTFFCDQIFTYVQTDLKLDQCETSAGACASERVTARHVTTGKTCLASFKNCLQIVSDMFTKRCAKQDHNVLPLILICVLQRLDGTSSSRLLQVFHEPFSRCTDQISSKRFRREFYPKYKAVVAWPFLAISQLAFKQKTKPTRGRAQQGPN</sequence>
<organism evidence="1 2">
    <name type="scientific">Plakobranchus ocellatus</name>
    <dbReference type="NCBI Taxonomy" id="259542"/>
    <lineage>
        <taxon>Eukaryota</taxon>
        <taxon>Metazoa</taxon>
        <taxon>Spiralia</taxon>
        <taxon>Lophotrochozoa</taxon>
        <taxon>Mollusca</taxon>
        <taxon>Gastropoda</taxon>
        <taxon>Heterobranchia</taxon>
        <taxon>Euthyneura</taxon>
        <taxon>Panpulmonata</taxon>
        <taxon>Sacoglossa</taxon>
        <taxon>Placobranchoidea</taxon>
        <taxon>Plakobranchidae</taxon>
        <taxon>Plakobranchus</taxon>
    </lineage>
</organism>
<dbReference type="Proteomes" id="UP000735302">
    <property type="component" value="Unassembled WGS sequence"/>
</dbReference>
<evidence type="ECO:0000313" key="2">
    <source>
        <dbReference type="Proteomes" id="UP000735302"/>
    </source>
</evidence>
<comment type="caution">
    <text evidence="1">The sequence shown here is derived from an EMBL/GenBank/DDBJ whole genome shotgun (WGS) entry which is preliminary data.</text>
</comment>
<evidence type="ECO:0000313" key="1">
    <source>
        <dbReference type="EMBL" id="GFO32165.1"/>
    </source>
</evidence>
<name>A0AAV4CJY7_9GAST</name>
<gene>
    <name evidence="1" type="ORF">PoB_005867000</name>
</gene>
<keyword evidence="2" id="KW-1185">Reference proteome</keyword>
<reference evidence="1 2" key="1">
    <citation type="journal article" date="2021" name="Elife">
        <title>Chloroplast acquisition without the gene transfer in kleptoplastic sea slugs, Plakobranchus ocellatus.</title>
        <authorList>
            <person name="Maeda T."/>
            <person name="Takahashi S."/>
            <person name="Yoshida T."/>
            <person name="Shimamura S."/>
            <person name="Takaki Y."/>
            <person name="Nagai Y."/>
            <person name="Toyoda A."/>
            <person name="Suzuki Y."/>
            <person name="Arimoto A."/>
            <person name="Ishii H."/>
            <person name="Satoh N."/>
            <person name="Nishiyama T."/>
            <person name="Hasebe M."/>
            <person name="Maruyama T."/>
            <person name="Minagawa J."/>
            <person name="Obokata J."/>
            <person name="Shigenobu S."/>
        </authorList>
    </citation>
    <scope>NUCLEOTIDE SEQUENCE [LARGE SCALE GENOMIC DNA]</scope>
</reference>
<accession>A0AAV4CJY7</accession>